<evidence type="ECO:0000259" key="1">
    <source>
        <dbReference type="Pfam" id="PF08818"/>
    </source>
</evidence>
<dbReference type="Pfam" id="PF08818">
    <property type="entry name" value="DUF1801"/>
    <property type="match status" value="1"/>
</dbReference>
<proteinExistence type="predicted"/>
<accession>A0A4Q0P9X4</accession>
<dbReference type="Proteomes" id="UP000289238">
    <property type="component" value="Unassembled WGS sequence"/>
</dbReference>
<dbReference type="RefSeq" id="WP_128756906.1">
    <property type="nucleotide sequence ID" value="NZ_QOVM01000002.1"/>
</dbReference>
<dbReference type="InterPro" id="IPR016786">
    <property type="entry name" value="YdeI_bac"/>
</dbReference>
<feature type="domain" description="YdhG-like" evidence="1">
    <location>
        <begin position="15"/>
        <end position="110"/>
    </location>
</feature>
<dbReference type="SUPFAM" id="SSF159888">
    <property type="entry name" value="YdhG-like"/>
    <property type="match status" value="1"/>
</dbReference>
<dbReference type="PIRSF" id="PIRSF021308">
    <property type="entry name" value="UCP021308"/>
    <property type="match status" value="1"/>
</dbReference>
<dbReference type="AlphaFoldDB" id="A0A4Q0P9X4"/>
<dbReference type="Pfam" id="PF13376">
    <property type="entry name" value="OmdA"/>
    <property type="match status" value="1"/>
</dbReference>
<evidence type="ECO:0000313" key="3">
    <source>
        <dbReference type="Proteomes" id="UP000289238"/>
    </source>
</evidence>
<evidence type="ECO:0000313" key="2">
    <source>
        <dbReference type="EMBL" id="RXG23371.1"/>
    </source>
</evidence>
<reference evidence="2 3" key="1">
    <citation type="submission" date="2018-07" db="EMBL/GenBank/DDBJ databases">
        <title>Leeuwenhoekiella genomics.</title>
        <authorList>
            <person name="Tahon G."/>
            <person name="Willems A."/>
        </authorList>
    </citation>
    <scope>NUCLEOTIDE SEQUENCE [LARGE SCALE GENOMIC DNA]</scope>
    <source>
        <strain evidence="2 3">LMG 22550</strain>
    </source>
</reference>
<dbReference type="EMBL" id="QOVM01000002">
    <property type="protein sequence ID" value="RXG23371.1"/>
    <property type="molecule type" value="Genomic_DNA"/>
</dbReference>
<protein>
    <recommendedName>
        <fullName evidence="1">YdhG-like domain-containing protein</fullName>
    </recommendedName>
</protein>
<dbReference type="InterPro" id="IPR014922">
    <property type="entry name" value="YdhG-like"/>
</dbReference>
<dbReference type="Gene3D" id="3.90.1150.200">
    <property type="match status" value="1"/>
</dbReference>
<organism evidence="2 3">
    <name type="scientific">Leeuwenhoekiella aequorea</name>
    <dbReference type="NCBI Taxonomy" id="283736"/>
    <lineage>
        <taxon>Bacteria</taxon>
        <taxon>Pseudomonadati</taxon>
        <taxon>Bacteroidota</taxon>
        <taxon>Flavobacteriia</taxon>
        <taxon>Flavobacteriales</taxon>
        <taxon>Flavobacteriaceae</taxon>
        <taxon>Leeuwenhoekiella</taxon>
    </lineage>
</organism>
<name>A0A4Q0P9X4_9FLAO</name>
<dbReference type="OrthoDB" id="214150at2"/>
<keyword evidence="3" id="KW-1185">Reference proteome</keyword>
<sequence length="196" mass="22828">MDALENYFNTTDQFKDAISKLRALLLKTELKETYKWNAPVYTINGKNVVGLGRFKNHFGIWFFQGALLNDPKSQLHNAQEGKTKALRQLRFYKEEDIVEAKVLGFLKEAIANQKNGLEIKSQRTTSELNIPKELESALEQDQPLKECFENLTPRRQKEFAKHILEAKQEKTRLRRLNKILPLIRDGVGLYDKYKNC</sequence>
<comment type="caution">
    <text evidence="2">The sequence shown here is derived from an EMBL/GenBank/DDBJ whole genome shotgun (WGS) entry which is preliminary data.</text>
</comment>
<gene>
    <name evidence="2" type="ORF">DSM00_984</name>
</gene>